<dbReference type="InterPro" id="IPR009492">
    <property type="entry name" value="TniQ"/>
</dbReference>
<gene>
    <name evidence="3" type="ORF">PVE_R1G6129</name>
</gene>
<proteinExistence type="predicted"/>
<dbReference type="EMBL" id="LT599583">
    <property type="protein sequence ID" value="SBW84008.1"/>
    <property type="molecule type" value="Genomic_DNA"/>
</dbReference>
<accession>A0A1D3K6P9</accession>
<reference evidence="4" key="1">
    <citation type="submission" date="2016-07" db="EMBL/GenBank/DDBJ databases">
        <authorList>
            <person name="Florea S."/>
            <person name="Webb J.S."/>
            <person name="Jaromczyk J."/>
            <person name="Schardl C.L."/>
        </authorList>
    </citation>
    <scope>NUCLEOTIDE SEQUENCE [LARGE SCALE GENOMIC DNA]</scope>
    <source>
        <strain evidence="4">1YdBTEX2</strain>
    </source>
</reference>
<organism evidence="3 4">
    <name type="scientific">Pseudomonas veronii 1YdBTEX2</name>
    <dbReference type="NCBI Taxonomy" id="1295141"/>
    <lineage>
        <taxon>Bacteria</taxon>
        <taxon>Pseudomonadati</taxon>
        <taxon>Pseudomonadota</taxon>
        <taxon>Gammaproteobacteria</taxon>
        <taxon>Pseudomonadales</taxon>
        <taxon>Pseudomonadaceae</taxon>
        <taxon>Pseudomonas</taxon>
    </lineage>
</organism>
<evidence type="ECO:0000313" key="4">
    <source>
        <dbReference type="Proteomes" id="UP000245431"/>
    </source>
</evidence>
<evidence type="ECO:0000259" key="2">
    <source>
        <dbReference type="Pfam" id="PF15978"/>
    </source>
</evidence>
<name>A0A1D3K6P9_PSEVE</name>
<evidence type="ECO:0000259" key="1">
    <source>
        <dbReference type="Pfam" id="PF06527"/>
    </source>
</evidence>
<dbReference type="AlphaFoldDB" id="A0A1D3K6P9"/>
<evidence type="ECO:0000313" key="3">
    <source>
        <dbReference type="EMBL" id="SBW84008.1"/>
    </source>
</evidence>
<dbReference type="Pfam" id="PF15978">
    <property type="entry name" value="TnsD"/>
    <property type="match status" value="1"/>
</dbReference>
<feature type="domain" description="Transposon Tn7 transposition protein TnsD C-terminal" evidence="2">
    <location>
        <begin position="346"/>
        <end position="430"/>
    </location>
</feature>
<dbReference type="Pfam" id="PF06527">
    <property type="entry name" value="TniQ"/>
    <property type="match status" value="1"/>
</dbReference>
<dbReference type="Proteomes" id="UP000245431">
    <property type="component" value="Chromosome PVE_r1"/>
</dbReference>
<feature type="domain" description="TniQ" evidence="1">
    <location>
        <begin position="6"/>
        <end position="160"/>
    </location>
</feature>
<dbReference type="InterPro" id="IPR032750">
    <property type="entry name" value="TnsD_C"/>
</dbReference>
<sequence>MERLLCFPQPFPDESLYSLAVRYHRLTANESYRRTSQELFGTYSRTCGSILPCCLAALSHRLAPAYSVEELIDRNTLLPLYEPFVNDVKYSAARIYMAGNSGTGLKMSLGITASGFLKHASFRYCESCVKADTHDCGSAYWHRNHQAIGTCTCPLHGEVLRGMTFPDGADWRCMLLPGEAMGSPVAESLGGTAAGIVSEMQLWGLEHPKDVQNLLTANFLGHRLDEMGFLKRGRIREQALRDFLTPRLLCSPRANEFQEVRHSCGWVLGILRSRGTVVQPFKFYFLCWLLQADLEQLKSYQPYADPPSAKVFKATGSVSVPDELETEMRRAEFSCSTNEKCHDKPGYHWLYRHDREWLRQHISACSSRRSPTRLIDWGARDLALARKLRVAREQIISTPGKPKKITRAALVRKVAHESDFLRAQDKFPVSILLVNAILESDHDYQVRKIIWAVKTYHLIETSAISVVYRFAGIRVSHVSAQEVLSILSS</sequence>
<protein>
    <submittedName>
        <fullName evidence="3">Uncharacterized protein</fullName>
    </submittedName>
</protein>